<dbReference type="PANTHER" id="PTHR43841:SF3">
    <property type="entry name" value="(3R)-HYDROXYACYL-ACP DEHYDRATASE SUBUNIT HADB"/>
    <property type="match status" value="1"/>
</dbReference>
<organism evidence="2">
    <name type="scientific">Rheinheimera sp. BAL341</name>
    <dbReference type="NCBI Taxonomy" id="1708203"/>
    <lineage>
        <taxon>Bacteria</taxon>
        <taxon>Pseudomonadati</taxon>
        <taxon>Pseudomonadota</taxon>
        <taxon>Gammaproteobacteria</taxon>
        <taxon>Chromatiales</taxon>
        <taxon>Chromatiaceae</taxon>
        <taxon>Rheinheimera</taxon>
    </lineage>
</organism>
<dbReference type="AlphaFoldDB" id="A0A486XU87"/>
<dbReference type="PANTHER" id="PTHR43841">
    <property type="entry name" value="3-HYDROXYACYL-THIOESTER DEHYDRATASE HTDX-RELATED"/>
    <property type="match status" value="1"/>
</dbReference>
<reference evidence="2" key="1">
    <citation type="submission" date="2019-04" db="EMBL/GenBank/DDBJ databases">
        <authorList>
            <person name="Brambilla D."/>
        </authorList>
    </citation>
    <scope>NUCLEOTIDE SEQUENCE</scope>
    <source>
        <strain evidence="2">BAL1</strain>
    </source>
</reference>
<evidence type="ECO:0000259" key="1">
    <source>
        <dbReference type="Pfam" id="PF01575"/>
    </source>
</evidence>
<dbReference type="InterPro" id="IPR029069">
    <property type="entry name" value="HotDog_dom_sf"/>
</dbReference>
<dbReference type="Pfam" id="PF01575">
    <property type="entry name" value="MaoC_dehydratas"/>
    <property type="match status" value="1"/>
</dbReference>
<gene>
    <name evidence="2" type="ORF">BAL341_3246</name>
</gene>
<dbReference type="SUPFAM" id="SSF54637">
    <property type="entry name" value="Thioesterase/thiol ester dehydrase-isomerase"/>
    <property type="match status" value="1"/>
</dbReference>
<accession>A0A486XU87</accession>
<dbReference type="Gene3D" id="3.10.129.10">
    <property type="entry name" value="Hotdog Thioesterase"/>
    <property type="match status" value="1"/>
</dbReference>
<feature type="domain" description="MaoC-like" evidence="1">
    <location>
        <begin position="171"/>
        <end position="248"/>
    </location>
</feature>
<protein>
    <submittedName>
        <fullName evidence="2">Acyl dehydratase</fullName>
    </submittedName>
</protein>
<dbReference type="EMBL" id="CAAJGR010000025">
    <property type="protein sequence ID" value="VHO06210.1"/>
    <property type="molecule type" value="Genomic_DNA"/>
</dbReference>
<evidence type="ECO:0000313" key="2">
    <source>
        <dbReference type="EMBL" id="VHO06210.1"/>
    </source>
</evidence>
<dbReference type="InterPro" id="IPR002539">
    <property type="entry name" value="MaoC-like_dom"/>
</dbReference>
<sequence length="272" mass="30900">MEKHNTLPELNVKTLIRLLLKGANNSYSKVSVKNIFRCTPPYFNNISSYKTQIQANEDRIPLTFYYTLAQRAQLACMLGSSFPFRAAGMVQVENSIERYSDLNDKECIEIDNTYIAIEENGRLYVDFETLINANKEPRIRCKSRYFIKRLKEGIKSTTALQNVNLETLGQWTIGEDAGRLYASVSGDWNPIHLWGWSAKLFGMKQPIIHGMQTVGNAASLIEKQYGLALKQIDSKFVRPIALGEVAELQVDSLSLIFRVCVNKEVCVIGRYI</sequence>
<name>A0A486XU87_9GAMM</name>
<proteinExistence type="predicted"/>